<evidence type="ECO:0000256" key="3">
    <source>
        <dbReference type="ARBA" id="ARBA00023163"/>
    </source>
</evidence>
<feature type="DNA-binding region" description="H-T-H motif" evidence="4">
    <location>
        <begin position="53"/>
        <end position="72"/>
    </location>
</feature>
<keyword evidence="1" id="KW-0805">Transcription regulation</keyword>
<evidence type="ECO:0000259" key="5">
    <source>
        <dbReference type="PROSITE" id="PS50977"/>
    </source>
</evidence>
<dbReference type="InterPro" id="IPR001647">
    <property type="entry name" value="HTH_TetR"/>
</dbReference>
<comment type="caution">
    <text evidence="6">The sequence shown here is derived from an EMBL/GenBank/DDBJ whole genome shotgun (WGS) entry which is preliminary data.</text>
</comment>
<dbReference type="InterPro" id="IPR009057">
    <property type="entry name" value="Homeodomain-like_sf"/>
</dbReference>
<dbReference type="PANTHER" id="PTHR47506:SF6">
    <property type="entry name" value="HTH-TYPE TRANSCRIPTIONAL REPRESSOR NEMR"/>
    <property type="match status" value="1"/>
</dbReference>
<evidence type="ECO:0000313" key="7">
    <source>
        <dbReference type="Proteomes" id="UP000711614"/>
    </source>
</evidence>
<keyword evidence="2 4" id="KW-0238">DNA-binding</keyword>
<evidence type="ECO:0000256" key="1">
    <source>
        <dbReference type="ARBA" id="ARBA00023015"/>
    </source>
</evidence>
<evidence type="ECO:0000256" key="2">
    <source>
        <dbReference type="ARBA" id="ARBA00023125"/>
    </source>
</evidence>
<proteinExistence type="predicted"/>
<accession>A0ABS4YTU7</accession>
<evidence type="ECO:0000256" key="4">
    <source>
        <dbReference type="PROSITE-ProRule" id="PRU00335"/>
    </source>
</evidence>
<dbReference type="Proteomes" id="UP000711614">
    <property type="component" value="Unassembled WGS sequence"/>
</dbReference>
<dbReference type="SUPFAM" id="SSF46689">
    <property type="entry name" value="Homeodomain-like"/>
    <property type="match status" value="1"/>
</dbReference>
<dbReference type="PANTHER" id="PTHR47506">
    <property type="entry name" value="TRANSCRIPTIONAL REGULATORY PROTEIN"/>
    <property type="match status" value="1"/>
</dbReference>
<keyword evidence="3" id="KW-0804">Transcription</keyword>
<organism evidence="6 7">
    <name type="scientific">Arthrobacter stackebrandtii</name>
    <dbReference type="NCBI Taxonomy" id="272161"/>
    <lineage>
        <taxon>Bacteria</taxon>
        <taxon>Bacillati</taxon>
        <taxon>Actinomycetota</taxon>
        <taxon>Actinomycetes</taxon>
        <taxon>Micrococcales</taxon>
        <taxon>Micrococcaceae</taxon>
        <taxon>Arthrobacter</taxon>
    </lineage>
</organism>
<keyword evidence="7" id="KW-1185">Reference proteome</keyword>
<gene>
    <name evidence="6" type="ORF">JOF48_000621</name>
</gene>
<dbReference type="RefSeq" id="WP_209677202.1">
    <property type="nucleotide sequence ID" value="NZ_JAGIOI010000001.1"/>
</dbReference>
<dbReference type="Pfam" id="PF00440">
    <property type="entry name" value="TetR_N"/>
    <property type="match status" value="1"/>
</dbReference>
<reference evidence="6 7" key="1">
    <citation type="submission" date="2021-03" db="EMBL/GenBank/DDBJ databases">
        <title>Sequencing the genomes of 1000 actinobacteria strains.</title>
        <authorList>
            <person name="Klenk H.-P."/>
        </authorList>
    </citation>
    <scope>NUCLEOTIDE SEQUENCE [LARGE SCALE GENOMIC DNA]</scope>
    <source>
        <strain evidence="6 7">DSM 16005</strain>
    </source>
</reference>
<dbReference type="Gene3D" id="1.10.357.10">
    <property type="entry name" value="Tetracycline Repressor, domain 2"/>
    <property type="match status" value="1"/>
</dbReference>
<sequence length="253" mass="26636">MEAAGTGTKRPRAAAAGRIYSGLQPSERAKERRARLVRAGIEVFGTVGYGAAKIKVLCQQAGLSERYFYESFESREELLTTVYDSLSTGLMQDVVAALSAPASDVHESVRAGMAAVVNYMLVDPRHAQIILVEIVGVSHELESKRHASMTAFAEESRRQLLLLSGIDAAEADARLAANPGDDALAGVLDVARLTAVSMVGGVNNMLIDAVLGGTTANRDRIIEVAYQLISNSAVGLKALAGQTVLAGPAEPDA</sequence>
<dbReference type="EMBL" id="JAGIOI010000001">
    <property type="protein sequence ID" value="MBP2411822.1"/>
    <property type="molecule type" value="Genomic_DNA"/>
</dbReference>
<evidence type="ECO:0000313" key="6">
    <source>
        <dbReference type="EMBL" id="MBP2411822.1"/>
    </source>
</evidence>
<name>A0ABS4YTU7_9MICC</name>
<protein>
    <submittedName>
        <fullName evidence="6">AcrR family transcriptional regulator</fullName>
    </submittedName>
</protein>
<feature type="domain" description="HTH tetR-type" evidence="5">
    <location>
        <begin position="30"/>
        <end position="90"/>
    </location>
</feature>
<dbReference type="PROSITE" id="PS50977">
    <property type="entry name" value="HTH_TETR_2"/>
    <property type="match status" value="1"/>
</dbReference>